<dbReference type="PROSITE" id="PS01122">
    <property type="entry name" value="CASPASE_CYS"/>
    <property type="match status" value="1"/>
</dbReference>
<accession>G1TTE3</accession>
<dbReference type="EMBL" id="AAGW02042191">
    <property type="status" value="NOT_ANNOTATED_CDS"/>
    <property type="molecule type" value="Genomic_DNA"/>
</dbReference>
<dbReference type="SMART" id="SM00115">
    <property type="entry name" value="CASc"/>
    <property type="match status" value="1"/>
</dbReference>
<dbReference type="Pfam" id="PF00656">
    <property type="entry name" value="Peptidase_C14"/>
    <property type="match status" value="1"/>
</dbReference>
<reference evidence="12" key="1">
    <citation type="journal article" date="2008" name="Mol. Biol. Evol.">
        <title>Identification of novel mammalian caspases reveals an important role of gene loss in shaping the human caspase repertoire.</title>
        <authorList>
            <person name="Eckhart L."/>
            <person name="Ballaun C."/>
            <person name="Hermann M."/>
            <person name="VandeBerg J.L."/>
            <person name="Sipos W."/>
            <person name="Uthman A."/>
            <person name="Fischer H."/>
            <person name="Tschachler E."/>
        </authorList>
    </citation>
    <scope>NUCLEOTIDE SEQUENCE</scope>
    <source>
        <tissue evidence="12">Liver</tissue>
    </source>
</reference>
<feature type="domain" description="Caspase family p10" evidence="10">
    <location>
        <begin position="377"/>
        <end position="460"/>
    </location>
</feature>
<dbReference type="FunFam" id="1.10.533.10:FF:000038">
    <property type="entry name" value="Caspase 10"/>
    <property type="match status" value="1"/>
</dbReference>
<comment type="similarity">
    <text evidence="1 8">Belongs to the peptidase C14A family.</text>
</comment>
<dbReference type="InterPro" id="IPR033139">
    <property type="entry name" value="Caspase_cys_AS"/>
</dbReference>
<dbReference type="InterPro" id="IPR001309">
    <property type="entry name" value="Pept_C14_p20"/>
</dbReference>
<dbReference type="AlphaFoldDB" id="A5HAU9"/>
<dbReference type="Ensembl" id="ENSOCUT00000022904.3">
    <property type="protein sequence ID" value="ENSOCUP00000020313.3"/>
    <property type="gene ID" value="ENSOCUG00000004510.4"/>
</dbReference>
<dbReference type="GO" id="GO:0006508">
    <property type="term" value="P:proteolysis"/>
    <property type="evidence" value="ECO:0007669"/>
    <property type="project" value="UniProtKB-KW"/>
</dbReference>
<keyword evidence="6" id="KW-0788">Thiol protease</keyword>
<dbReference type="Gene3D" id="1.10.533.10">
    <property type="entry name" value="Death Domain, Fas"/>
    <property type="match status" value="2"/>
</dbReference>
<dbReference type="GeneID" id="100101580"/>
<evidence type="ECO:0000313" key="12">
    <source>
        <dbReference type="EMBL" id="ABP93400.1"/>
    </source>
</evidence>
<dbReference type="PROSITE" id="PS50168">
    <property type="entry name" value="DED"/>
    <property type="match status" value="2"/>
</dbReference>
<dbReference type="GO" id="GO:0051604">
    <property type="term" value="P:protein maturation"/>
    <property type="evidence" value="ECO:0007669"/>
    <property type="project" value="Ensembl"/>
</dbReference>
<keyword evidence="3" id="KW-0053">Apoptosis</keyword>
<dbReference type="InterPro" id="IPR016129">
    <property type="entry name" value="Caspase_his_AS"/>
</dbReference>
<evidence type="ECO:0000256" key="5">
    <source>
        <dbReference type="ARBA" id="ARBA00022801"/>
    </source>
</evidence>
<dbReference type="InterPro" id="IPR011600">
    <property type="entry name" value="Pept_C14_caspase"/>
</dbReference>
<evidence type="ECO:0000256" key="1">
    <source>
        <dbReference type="ARBA" id="ARBA00010134"/>
    </source>
</evidence>
<dbReference type="SUPFAM" id="SSF52129">
    <property type="entry name" value="Caspase-like"/>
    <property type="match status" value="1"/>
</dbReference>
<dbReference type="PRINTS" id="PR00376">
    <property type="entry name" value="IL1BCENZYME"/>
</dbReference>
<evidence type="ECO:0000256" key="7">
    <source>
        <dbReference type="ARBA" id="ARBA00023145"/>
    </source>
</evidence>
<accession>A5HAU9</accession>
<dbReference type="CTD" id="843"/>
<dbReference type="PANTHER" id="PTHR48169">
    <property type="entry name" value="DED DOMAIN-CONTAINING PROTEIN"/>
    <property type="match status" value="1"/>
</dbReference>
<evidence type="ECO:0000256" key="6">
    <source>
        <dbReference type="ARBA" id="ARBA00022807"/>
    </source>
</evidence>
<feature type="domain" description="DED" evidence="9">
    <location>
        <begin position="16"/>
        <end position="94"/>
    </location>
</feature>
<dbReference type="CDD" id="cd00032">
    <property type="entry name" value="CASc"/>
    <property type="match status" value="1"/>
</dbReference>
<evidence type="ECO:0000259" key="11">
    <source>
        <dbReference type="PROSITE" id="PS50208"/>
    </source>
</evidence>
<dbReference type="SMART" id="SM00031">
    <property type="entry name" value="DED"/>
    <property type="match status" value="2"/>
</dbReference>
<dbReference type="GeneTree" id="ENSGT00940000160994"/>
<keyword evidence="5" id="KW-0378">Hydrolase</keyword>
<evidence type="ECO:0000256" key="2">
    <source>
        <dbReference type="ARBA" id="ARBA00022670"/>
    </source>
</evidence>
<dbReference type="GO" id="GO:0031625">
    <property type="term" value="F:ubiquitin protein ligase binding"/>
    <property type="evidence" value="ECO:0007669"/>
    <property type="project" value="Ensembl"/>
</dbReference>
<dbReference type="InterPro" id="IPR035701">
    <property type="entry name" value="CASP10_DED2"/>
</dbReference>
<dbReference type="InterPro" id="IPR002138">
    <property type="entry name" value="Pept_C14_p10"/>
</dbReference>
<organism evidence="12">
    <name type="scientific">Oryctolagus cuniculus</name>
    <name type="common">Rabbit</name>
    <dbReference type="NCBI Taxonomy" id="9986"/>
    <lineage>
        <taxon>Eukaryota</taxon>
        <taxon>Metazoa</taxon>
        <taxon>Chordata</taxon>
        <taxon>Craniata</taxon>
        <taxon>Vertebrata</taxon>
        <taxon>Euteleostomi</taxon>
        <taxon>Mammalia</taxon>
        <taxon>Eutheria</taxon>
        <taxon>Euarchontoglires</taxon>
        <taxon>Glires</taxon>
        <taxon>Lagomorpha</taxon>
        <taxon>Leporidae</taxon>
        <taxon>Oryctolagus</taxon>
    </lineage>
</organism>
<keyword evidence="4" id="KW-0677">Repeat</keyword>
<dbReference type="GO" id="GO:0035877">
    <property type="term" value="F:death effector domain binding"/>
    <property type="evidence" value="ECO:0007669"/>
    <property type="project" value="Ensembl"/>
</dbReference>
<dbReference type="InterPro" id="IPR029030">
    <property type="entry name" value="Caspase-like_dom_sf"/>
</dbReference>
<dbReference type="PROSITE" id="PS50207">
    <property type="entry name" value="CASPASE_P10"/>
    <property type="match status" value="1"/>
</dbReference>
<dbReference type="InterPro" id="IPR015917">
    <property type="entry name" value="Pept_C14A"/>
</dbReference>
<dbReference type="GO" id="GO:1900119">
    <property type="term" value="P:positive regulation of execution phase of apoptosis"/>
    <property type="evidence" value="ECO:0007669"/>
    <property type="project" value="Ensembl"/>
</dbReference>
<dbReference type="OrthoDB" id="6114029at2759"/>
<gene>
    <name evidence="13" type="primary">CASP10</name>
</gene>
<dbReference type="Gene3D" id="3.40.50.1460">
    <property type="match status" value="1"/>
</dbReference>
<protein>
    <submittedName>
        <fullName evidence="12 13">Caspase-10</fullName>
    </submittedName>
</protein>
<sequence length="469" mass="53806">MASGDQSLGSSSDEENFRRILFTIDSHLGGQEVESLKFLCLDLVSKKKLEKCSSALDIFELLLTYKLLQEEDPFVLAELLYITKQIKLLQHLRYTKEEVERLLPERRKVPLFRKMLYELAEAIDTDTLKSMTFLLRDSMPRTEMNSLHLLEHLEKRDDIHEDNLTYLEDLCKKVAPSLMRIIEKYKNEKDKQTESLHEGEEELVSQSDIKRFVGALQEANVYRMDRKHRGRCVIVNNEIFTTYLSDRRGTQRDAEYLKLVFQWLGFKVHKCDNKTKEDLEALLQEEKHHPDHDDGDCFVFCVLTHGIFGAVYSSDGVLIPIREIVSHFTAKQCPGLAGKPKLFFIQACQGKEIQSSAPIEADAVNPECVPPSLQDSIPVEADFLLGLATVPGYASLRHVENGSWYIQSLCNHLKALVPRHEDILSILTAVNNDVSRQADKSGRMRQMPQPAFTLRKRLVFPVPQEEPSF</sequence>
<dbReference type="GO" id="GO:0097342">
    <property type="term" value="C:ripoptosome"/>
    <property type="evidence" value="ECO:0007669"/>
    <property type="project" value="Ensembl"/>
</dbReference>
<dbReference type="EMBL" id="AAGW02042189">
    <property type="status" value="NOT_ANNOTATED_CDS"/>
    <property type="molecule type" value="Genomic_DNA"/>
</dbReference>
<dbReference type="Proteomes" id="UP000001811">
    <property type="component" value="Chromosome 7"/>
</dbReference>
<dbReference type="GO" id="GO:0031265">
    <property type="term" value="C:CD95 death-inducing signaling complex"/>
    <property type="evidence" value="ECO:0007669"/>
    <property type="project" value="Ensembl"/>
</dbReference>
<dbReference type="InterPro" id="IPR011029">
    <property type="entry name" value="DEATH-like_dom_sf"/>
</dbReference>
<dbReference type="STRING" id="9986.ENSOCUP00000020313"/>
<dbReference type="PaxDb" id="9986-ENSOCUP00000020313"/>
<evidence type="ECO:0000259" key="9">
    <source>
        <dbReference type="PROSITE" id="PS50168"/>
    </source>
</evidence>
<dbReference type="PROSITE" id="PS01121">
    <property type="entry name" value="CASPASE_HIS"/>
    <property type="match status" value="1"/>
</dbReference>
<dbReference type="EMBL" id="AAGW02042190">
    <property type="status" value="NOT_ANNOTATED_CDS"/>
    <property type="molecule type" value="Genomic_DNA"/>
</dbReference>
<name>A5HAU9_RABIT</name>
<evidence type="ECO:0000259" key="10">
    <source>
        <dbReference type="PROSITE" id="PS50207"/>
    </source>
</evidence>
<evidence type="ECO:0000256" key="3">
    <source>
        <dbReference type="ARBA" id="ARBA00022703"/>
    </source>
</evidence>
<dbReference type="MEROPS" id="C14.011"/>
<dbReference type="SMR" id="A5HAU9"/>
<keyword evidence="14" id="KW-1185">Reference proteome</keyword>
<dbReference type="Bgee" id="ENSOCUG00000004510">
    <property type="expression patterns" value="Expressed in liver and 14 other cell types or tissues"/>
</dbReference>
<dbReference type="PANTHER" id="PTHR48169:SF7">
    <property type="entry name" value="CASPASE 10"/>
    <property type="match status" value="1"/>
</dbReference>
<dbReference type="CDD" id="cd08814">
    <property type="entry name" value="DED_Caspase_10_r2"/>
    <property type="match status" value="1"/>
</dbReference>
<feature type="domain" description="DED" evidence="9">
    <location>
        <begin position="111"/>
        <end position="184"/>
    </location>
</feature>
<evidence type="ECO:0000313" key="13">
    <source>
        <dbReference type="Ensembl" id="ENSOCUP00000020313.3"/>
    </source>
</evidence>
<keyword evidence="7" id="KW-0865">Zymogen</keyword>
<dbReference type="ExpressionAtlas" id="A5HAU9">
    <property type="expression patterns" value="baseline"/>
</dbReference>
<dbReference type="GO" id="GO:0097194">
    <property type="term" value="P:execution phase of apoptosis"/>
    <property type="evidence" value="ECO:0007669"/>
    <property type="project" value="Ensembl"/>
</dbReference>
<dbReference type="SUPFAM" id="SSF47986">
    <property type="entry name" value="DEATH domain"/>
    <property type="match status" value="2"/>
</dbReference>
<dbReference type="InterPro" id="IPR001875">
    <property type="entry name" value="DED_dom"/>
</dbReference>
<dbReference type="EMBL" id="EF397306">
    <property type="protein sequence ID" value="ABP93400.1"/>
    <property type="molecule type" value="mRNA"/>
</dbReference>
<dbReference type="eggNOG" id="KOG3573">
    <property type="taxonomic scope" value="Eukaryota"/>
</dbReference>
<evidence type="ECO:0000313" key="14">
    <source>
        <dbReference type="Proteomes" id="UP000001811"/>
    </source>
</evidence>
<evidence type="ECO:0000256" key="4">
    <source>
        <dbReference type="ARBA" id="ARBA00022737"/>
    </source>
</evidence>
<dbReference type="Pfam" id="PF01335">
    <property type="entry name" value="DED"/>
    <property type="match status" value="2"/>
</dbReference>
<dbReference type="FunFam" id="3.40.50.1460:FF:000014">
    <property type="entry name" value="Caspase 10, apoptosis-related cysteine peptidase"/>
    <property type="match status" value="1"/>
</dbReference>
<reference evidence="13 14" key="2">
    <citation type="journal article" date="2011" name="Nature">
        <title>A high-resolution map of human evolutionary constraint using 29 mammals.</title>
        <authorList>
            <person name="Lindblad-Toh K."/>
            <person name="Garber M."/>
            <person name="Zuk O."/>
            <person name="Lin M.F."/>
            <person name="Parker B.J."/>
            <person name="Washietl S."/>
            <person name="Kheradpour P."/>
            <person name="Ernst J."/>
            <person name="Jordan G."/>
            <person name="Mauceli E."/>
            <person name="Ward L.D."/>
            <person name="Lowe C.B."/>
            <person name="Holloway A.K."/>
            <person name="Clamp M."/>
            <person name="Gnerre S."/>
            <person name="Alfoldi J."/>
            <person name="Beal K."/>
            <person name="Chang J."/>
            <person name="Clawson H."/>
            <person name="Cuff J."/>
            <person name="Di Palma F."/>
            <person name="Fitzgerald S."/>
            <person name="Flicek P."/>
            <person name="Guttman M."/>
            <person name="Hubisz M.J."/>
            <person name="Jaffe D.B."/>
            <person name="Jungreis I."/>
            <person name="Kent W.J."/>
            <person name="Kostka D."/>
            <person name="Lara M."/>
            <person name="Martins A.L."/>
            <person name="Massingham T."/>
            <person name="Moltke I."/>
            <person name="Raney B.J."/>
            <person name="Rasmussen M.D."/>
            <person name="Robinson J."/>
            <person name="Stark A."/>
            <person name="Vilella A.J."/>
            <person name="Wen J."/>
            <person name="Xie X."/>
            <person name="Zody M.C."/>
            <person name="Baldwin J."/>
            <person name="Bloom T."/>
            <person name="Chin C.W."/>
            <person name="Heiman D."/>
            <person name="Nicol R."/>
            <person name="Nusbaum C."/>
            <person name="Young S."/>
            <person name="Wilkinson J."/>
            <person name="Worley K.C."/>
            <person name="Kovar C.L."/>
            <person name="Muzny D.M."/>
            <person name="Gibbs R.A."/>
            <person name="Cree A."/>
            <person name="Dihn H.H."/>
            <person name="Fowler G."/>
            <person name="Jhangiani S."/>
            <person name="Joshi V."/>
            <person name="Lee S."/>
            <person name="Lewis L.R."/>
            <person name="Nazareth L.V."/>
            <person name="Okwuonu G."/>
            <person name="Santibanez J."/>
            <person name="Warren W.C."/>
            <person name="Mardis E.R."/>
            <person name="Weinstock G.M."/>
            <person name="Wilson R.K."/>
            <person name="Delehaunty K."/>
            <person name="Dooling D."/>
            <person name="Fronik C."/>
            <person name="Fulton L."/>
            <person name="Fulton B."/>
            <person name="Graves T."/>
            <person name="Minx P."/>
            <person name="Sodergren E."/>
            <person name="Birney E."/>
            <person name="Margulies E.H."/>
            <person name="Herrero J."/>
            <person name="Green E.D."/>
            <person name="Haussler D."/>
            <person name="Siepel A."/>
            <person name="Goldman N."/>
            <person name="Pollard K.S."/>
            <person name="Pedersen J.S."/>
            <person name="Lander E.S."/>
            <person name="Kellis M."/>
        </authorList>
    </citation>
    <scope>NUCLEOTIDE SEQUENCE [LARGE SCALE GENOMIC DNA]</scope>
    <source>
        <strain evidence="13 14">Thorbecke inbred</strain>
    </source>
</reference>
<dbReference type="HOGENOM" id="CLU_036904_4_2_1"/>
<dbReference type="KEGG" id="ocu:100101580"/>
<dbReference type="FunFam" id="1.10.533.10:FF:000016">
    <property type="entry name" value="CASP8 and FADD-like apoptosis regulator"/>
    <property type="match status" value="1"/>
</dbReference>
<dbReference type="GO" id="GO:0043123">
    <property type="term" value="P:positive regulation of canonical NF-kappaB signal transduction"/>
    <property type="evidence" value="ECO:0007669"/>
    <property type="project" value="Ensembl"/>
</dbReference>
<evidence type="ECO:0000256" key="8">
    <source>
        <dbReference type="RuleBase" id="RU003971"/>
    </source>
</evidence>
<dbReference type="PROSITE" id="PS50208">
    <property type="entry name" value="CASPASE_P20"/>
    <property type="match status" value="1"/>
</dbReference>
<dbReference type="RefSeq" id="NP_001093436.1">
    <property type="nucleotide sequence ID" value="NM_001099966.1"/>
</dbReference>
<keyword evidence="2" id="KW-0645">Protease</keyword>
<feature type="domain" description="Caspase family p20" evidence="11">
    <location>
        <begin position="228"/>
        <end position="352"/>
    </location>
</feature>
<dbReference type="GO" id="GO:0004197">
    <property type="term" value="F:cysteine-type endopeptidase activity"/>
    <property type="evidence" value="ECO:0007669"/>
    <property type="project" value="Ensembl"/>
</dbReference>
<reference evidence="13" key="3">
    <citation type="submission" date="2025-05" db="UniProtKB">
        <authorList>
            <consortium name="Ensembl"/>
        </authorList>
    </citation>
    <scope>IDENTIFICATION</scope>
    <source>
        <strain evidence="13">Thorbecke</strain>
    </source>
</reference>
<proteinExistence type="evidence at transcript level"/>